<dbReference type="HOGENOM" id="CLU_950152_0_0_1"/>
<name>G9ND26_HYPVG</name>
<evidence type="ECO:0000313" key="3">
    <source>
        <dbReference type="Proteomes" id="UP000007115"/>
    </source>
</evidence>
<dbReference type="AlphaFoldDB" id="G9ND26"/>
<dbReference type="VEuPathDB" id="FungiDB:TRIVIDRAFT_232672"/>
<keyword evidence="3" id="KW-1185">Reference proteome</keyword>
<dbReference type="RefSeq" id="XP_013949793.1">
    <property type="nucleotide sequence ID" value="XM_014094318.1"/>
</dbReference>
<keyword evidence="1" id="KW-0472">Membrane</keyword>
<reference evidence="2 3" key="1">
    <citation type="journal article" date="2011" name="Genome Biol.">
        <title>Comparative genome sequence analysis underscores mycoparasitism as the ancestral life style of Trichoderma.</title>
        <authorList>
            <person name="Kubicek C.P."/>
            <person name="Herrera-Estrella A."/>
            <person name="Seidl-Seiboth V."/>
            <person name="Martinez D.A."/>
            <person name="Druzhinina I.S."/>
            <person name="Thon M."/>
            <person name="Zeilinger S."/>
            <person name="Casas-Flores S."/>
            <person name="Horwitz B.A."/>
            <person name="Mukherjee P.K."/>
            <person name="Mukherjee M."/>
            <person name="Kredics L."/>
            <person name="Alcaraz L.D."/>
            <person name="Aerts A."/>
            <person name="Antal Z."/>
            <person name="Atanasova L."/>
            <person name="Cervantes-Badillo M.G."/>
            <person name="Challacombe J."/>
            <person name="Chertkov O."/>
            <person name="McCluskey K."/>
            <person name="Coulpier F."/>
            <person name="Deshpande N."/>
            <person name="von Doehren H."/>
            <person name="Ebbole D.J."/>
            <person name="Esquivel-Naranjo E.U."/>
            <person name="Fekete E."/>
            <person name="Flipphi M."/>
            <person name="Glaser F."/>
            <person name="Gomez-Rodriguez E.Y."/>
            <person name="Gruber S."/>
            <person name="Han C."/>
            <person name="Henrissat B."/>
            <person name="Hermosa R."/>
            <person name="Hernandez-Onate M."/>
            <person name="Karaffa L."/>
            <person name="Kosti I."/>
            <person name="Le Crom S."/>
            <person name="Lindquist E."/>
            <person name="Lucas S."/>
            <person name="Luebeck M."/>
            <person name="Luebeck P.S."/>
            <person name="Margeot A."/>
            <person name="Metz B."/>
            <person name="Misra M."/>
            <person name="Nevalainen H."/>
            <person name="Omann M."/>
            <person name="Packer N."/>
            <person name="Perrone G."/>
            <person name="Uresti-Rivera E.E."/>
            <person name="Salamov A."/>
            <person name="Schmoll M."/>
            <person name="Seiboth B."/>
            <person name="Shapiro H."/>
            <person name="Sukno S."/>
            <person name="Tamayo-Ramos J.A."/>
            <person name="Tisch D."/>
            <person name="Wiest A."/>
            <person name="Wilkinson H.H."/>
            <person name="Zhang M."/>
            <person name="Coutinho P.M."/>
            <person name="Kenerley C.M."/>
            <person name="Monte E."/>
            <person name="Baker S.E."/>
            <person name="Grigoriev I.V."/>
        </authorList>
    </citation>
    <scope>NUCLEOTIDE SEQUENCE [LARGE SCALE GENOMIC DNA]</scope>
    <source>
        <strain evidence="3">Gv29-8 / FGSC 10586</strain>
    </source>
</reference>
<dbReference type="EMBL" id="ABDF02000092">
    <property type="protein sequence ID" value="EHK15595.1"/>
    <property type="molecule type" value="Genomic_DNA"/>
</dbReference>
<gene>
    <name evidence="2" type="ORF">TRIVIDRAFT_232672</name>
</gene>
<protein>
    <submittedName>
        <fullName evidence="2">Uncharacterized protein</fullName>
    </submittedName>
</protein>
<evidence type="ECO:0000313" key="2">
    <source>
        <dbReference type="EMBL" id="EHK15595.1"/>
    </source>
</evidence>
<sequence>MISTEQQNETYTSAYNPEINVVLTRGDPCTYVNFTSGYPQGCDMEPCPGKFVVIFGAFVNGTDPQTENLYLNTVDCLLTYGSLNITQDGTKAPVIVSGSYQQNTSSRQPSPIVPIRRIYRENADKSPYYFNAKSIAGDTSDTLYNSALGTLLLKPKAASSADQVAQRMQNIFNTATLVAFVRSPGAADVTITTTTTDPVYVFHPLVLLILLVPALALVLGTYMRWRVESNAICPEYDPVEIARRGPVLGMGPWDGNQVANSDDGVDKKRVTLNRVEEDGEHDGDKTKYQLEVF</sequence>
<dbReference type="InParanoid" id="G9ND26"/>
<keyword evidence="1" id="KW-1133">Transmembrane helix</keyword>
<organism evidence="2 3">
    <name type="scientific">Hypocrea virens (strain Gv29-8 / FGSC 10586)</name>
    <name type="common">Gliocladium virens</name>
    <name type="synonym">Trichoderma virens</name>
    <dbReference type="NCBI Taxonomy" id="413071"/>
    <lineage>
        <taxon>Eukaryota</taxon>
        <taxon>Fungi</taxon>
        <taxon>Dikarya</taxon>
        <taxon>Ascomycota</taxon>
        <taxon>Pezizomycotina</taxon>
        <taxon>Sordariomycetes</taxon>
        <taxon>Hypocreomycetidae</taxon>
        <taxon>Hypocreales</taxon>
        <taxon>Hypocreaceae</taxon>
        <taxon>Trichoderma</taxon>
    </lineage>
</organism>
<proteinExistence type="predicted"/>
<dbReference type="OrthoDB" id="5144532at2759"/>
<dbReference type="Proteomes" id="UP000007115">
    <property type="component" value="Unassembled WGS sequence"/>
</dbReference>
<keyword evidence="1" id="KW-0812">Transmembrane</keyword>
<feature type="transmembrane region" description="Helical" evidence="1">
    <location>
        <begin position="200"/>
        <end position="222"/>
    </location>
</feature>
<dbReference type="STRING" id="413071.G9ND26"/>
<accession>G9ND26</accession>
<evidence type="ECO:0000256" key="1">
    <source>
        <dbReference type="SAM" id="Phobius"/>
    </source>
</evidence>
<dbReference type="eggNOG" id="ENOG502SRY0">
    <property type="taxonomic scope" value="Eukaryota"/>
</dbReference>
<comment type="caution">
    <text evidence="2">The sequence shown here is derived from an EMBL/GenBank/DDBJ whole genome shotgun (WGS) entry which is preliminary data.</text>
</comment>
<dbReference type="GeneID" id="25792500"/>